<dbReference type="Proteomes" id="UP000229574">
    <property type="component" value="Unassembled WGS sequence"/>
</dbReference>
<evidence type="ECO:0000313" key="1">
    <source>
        <dbReference type="EMBL" id="PIS17641.1"/>
    </source>
</evidence>
<proteinExistence type="predicted"/>
<name>A0A2H0WYH1_9BACT</name>
<sequence>MMGKVLVSSRPKRRDLATHPFCETEGGGRVDMHDVAQYIFYDVVGGIGRGLRKITNRKFSNFKYDFNCLATICLF</sequence>
<comment type="caution">
    <text evidence="1">The sequence shown here is derived from an EMBL/GenBank/DDBJ whole genome shotgun (WGS) entry which is preliminary data.</text>
</comment>
<reference evidence="2" key="1">
    <citation type="submission" date="2017-09" db="EMBL/GenBank/DDBJ databases">
        <title>Depth-based differentiation of microbial function through sediment-hosted aquifers and enrichment of novel symbionts in the deep terrestrial subsurface.</title>
        <authorList>
            <person name="Probst A.J."/>
            <person name="Ladd B."/>
            <person name="Jarett J.K."/>
            <person name="Geller-Mcgrath D.E."/>
            <person name="Sieber C.M.K."/>
            <person name="Emerson J.B."/>
            <person name="Anantharaman K."/>
            <person name="Thomas B.C."/>
            <person name="Malmstrom R."/>
            <person name="Stieglmeier M."/>
            <person name="Klingl A."/>
            <person name="Woyke T."/>
            <person name="Ryan C.M."/>
            <person name="Banfield J.F."/>
        </authorList>
    </citation>
    <scope>NUCLEOTIDE SEQUENCE [LARGE SCALE GENOMIC DNA]</scope>
</reference>
<accession>A0A2H0WYH1</accession>
<dbReference type="AlphaFoldDB" id="A0A2H0WYH1"/>
<protein>
    <submittedName>
        <fullName evidence="1">Uncharacterized protein</fullName>
    </submittedName>
</protein>
<organism evidence="1 2">
    <name type="scientific">Candidatus Collierbacteria bacterium CG09_land_8_20_14_0_10_46_12</name>
    <dbReference type="NCBI Taxonomy" id="1974533"/>
    <lineage>
        <taxon>Bacteria</taxon>
        <taxon>Candidatus Collieribacteriota</taxon>
    </lineage>
</organism>
<dbReference type="EMBL" id="PEYY01000133">
    <property type="protein sequence ID" value="PIS17641.1"/>
    <property type="molecule type" value="Genomic_DNA"/>
</dbReference>
<evidence type="ECO:0000313" key="2">
    <source>
        <dbReference type="Proteomes" id="UP000229574"/>
    </source>
</evidence>
<gene>
    <name evidence="1" type="ORF">COT54_03605</name>
</gene>